<comment type="caution">
    <text evidence="1">The sequence shown here is derived from an EMBL/GenBank/DDBJ whole genome shotgun (WGS) entry which is preliminary data.</text>
</comment>
<proteinExistence type="predicted"/>
<dbReference type="EMBL" id="JBHUDD010000036">
    <property type="protein sequence ID" value="MFD1508667.1"/>
    <property type="molecule type" value="Genomic_DNA"/>
</dbReference>
<gene>
    <name evidence="1" type="ORF">ACFTOW_04540</name>
</gene>
<sequence>MQVILHAGAHNTDEDRLIKCLLRNRDDFRQRGIAVPGPSRYRRLIRDTLHAMAQGHLAPDARNILLDSILEEDQPERVLLSNDNFFCVPKLAVGKGVFYPRAEIKLAQTCDLFDGDQVELFLAIRDPATFLPAVFAASPDTTFADFIDGTDPRDLLWSELIARIRAHVPQIPVTVWCNEDTPLIWAQLIREIAALEHNEKIVGGFDLLSEIMSKAGMKRFRAYLKEHPNMNEIQKRRVISAFLDKFAIEEEIEEELDLPGWTDELVTELSESYDEDVFRIGRMQGVTLLSP</sequence>
<dbReference type="RefSeq" id="WP_379913524.1">
    <property type="nucleotide sequence ID" value="NZ_JBHUDD010000036.1"/>
</dbReference>
<dbReference type="Proteomes" id="UP001597186">
    <property type="component" value="Unassembled WGS sequence"/>
</dbReference>
<accession>A0ABW4EEH9</accession>
<evidence type="ECO:0000313" key="1">
    <source>
        <dbReference type="EMBL" id="MFD1508667.1"/>
    </source>
</evidence>
<organism evidence="1 2">
    <name type="scientific">Lacimonas salitolerans</name>
    <dbReference type="NCBI Taxonomy" id="1323750"/>
    <lineage>
        <taxon>Bacteria</taxon>
        <taxon>Pseudomonadati</taxon>
        <taxon>Pseudomonadota</taxon>
        <taxon>Alphaproteobacteria</taxon>
        <taxon>Rhodobacterales</taxon>
        <taxon>Paracoccaceae</taxon>
        <taxon>Lacimonas</taxon>
    </lineage>
</organism>
<keyword evidence="2" id="KW-1185">Reference proteome</keyword>
<evidence type="ECO:0000313" key="2">
    <source>
        <dbReference type="Proteomes" id="UP001597186"/>
    </source>
</evidence>
<name>A0ABW4EEH9_9RHOB</name>
<reference evidence="2" key="1">
    <citation type="journal article" date="2019" name="Int. J. Syst. Evol. Microbiol.">
        <title>The Global Catalogue of Microorganisms (GCM) 10K type strain sequencing project: providing services to taxonomists for standard genome sequencing and annotation.</title>
        <authorList>
            <consortium name="The Broad Institute Genomics Platform"/>
            <consortium name="The Broad Institute Genome Sequencing Center for Infectious Disease"/>
            <person name="Wu L."/>
            <person name="Ma J."/>
        </authorList>
    </citation>
    <scope>NUCLEOTIDE SEQUENCE [LARGE SCALE GENOMIC DNA]</scope>
    <source>
        <strain evidence="2">CGMCC 1.12477</strain>
    </source>
</reference>
<protein>
    <submittedName>
        <fullName evidence="1">Uncharacterized protein</fullName>
    </submittedName>
</protein>